<feature type="binding site" evidence="10">
    <location>
        <position position="35"/>
    </location>
    <ligand>
        <name>Fe cation</name>
        <dbReference type="ChEBI" id="CHEBI:24875"/>
    </ligand>
</feature>
<dbReference type="InterPro" id="IPR007419">
    <property type="entry name" value="BFD-like_2Fe2S-bd_dom"/>
</dbReference>
<evidence type="ECO:0000256" key="4">
    <source>
        <dbReference type="ARBA" id="ARBA00022723"/>
    </source>
</evidence>
<feature type="binding site" evidence="10">
    <location>
        <position position="172"/>
    </location>
    <ligand>
        <name>[2Fe-2S] cluster</name>
        <dbReference type="ChEBI" id="CHEBI:190135"/>
    </ligand>
</feature>
<dbReference type="Pfam" id="PF01106">
    <property type="entry name" value="NifU"/>
    <property type="match status" value="1"/>
</dbReference>
<dbReference type="CDD" id="cd19947">
    <property type="entry name" value="NifU_Fer2_BFD-like"/>
    <property type="match status" value="1"/>
</dbReference>
<evidence type="ECO:0000256" key="9">
    <source>
        <dbReference type="PIRNR" id="PIRNR000375"/>
    </source>
</evidence>
<dbReference type="CDD" id="cd06664">
    <property type="entry name" value="IscU_like"/>
    <property type="match status" value="1"/>
</dbReference>
<evidence type="ECO:0000259" key="13">
    <source>
        <dbReference type="Pfam" id="PF01592"/>
    </source>
</evidence>
<feature type="binding site" evidence="10">
    <location>
        <position position="139"/>
    </location>
    <ligand>
        <name>[2Fe-2S] cluster</name>
        <dbReference type="ChEBI" id="CHEBI:190135"/>
    </ligand>
</feature>
<feature type="domain" description="BFD-like [2Fe-2S]-binding" evidence="14">
    <location>
        <begin position="135"/>
        <end position="184"/>
    </location>
</feature>
<dbReference type="InterPro" id="IPR016217">
    <property type="entry name" value="N_fixation_NifU"/>
</dbReference>
<dbReference type="Gene3D" id="3.30.300.130">
    <property type="entry name" value="Fe-S cluster assembly (FSCA)"/>
    <property type="match status" value="1"/>
</dbReference>
<feature type="binding site" evidence="10">
    <location>
        <position position="137"/>
    </location>
    <ligand>
        <name>[2Fe-2S] cluster</name>
        <dbReference type="ChEBI" id="CHEBI:190135"/>
    </ligand>
</feature>
<dbReference type="EMBL" id="CP046052">
    <property type="protein sequence ID" value="QGM47739.1"/>
    <property type="molecule type" value="Genomic_DNA"/>
</dbReference>
<evidence type="ECO:0000256" key="3">
    <source>
        <dbReference type="ARBA" id="ARBA00022714"/>
    </source>
</evidence>
<evidence type="ECO:0000256" key="11">
    <source>
        <dbReference type="SAM" id="MobiDB-lite"/>
    </source>
</evidence>
<dbReference type="Pfam" id="PF01592">
    <property type="entry name" value="NifU_N"/>
    <property type="match status" value="1"/>
</dbReference>
<dbReference type="PANTHER" id="PTHR10093">
    <property type="entry name" value="IRON-SULFUR CLUSTER ASSEMBLY ENZYME NIFU HOMOLOG"/>
    <property type="match status" value="1"/>
</dbReference>
<evidence type="ECO:0000256" key="6">
    <source>
        <dbReference type="ARBA" id="ARBA00023014"/>
    </source>
</evidence>
<dbReference type="InterPro" id="IPR034904">
    <property type="entry name" value="FSCA_dom_sf"/>
</dbReference>
<feature type="domain" description="NIF system FeS cluster assembly NifU C-terminal" evidence="12">
    <location>
        <begin position="263"/>
        <end position="326"/>
    </location>
</feature>
<comment type="cofactor">
    <cofactor evidence="10">
        <name>[2Fe-2S] cluster</name>
        <dbReference type="ChEBI" id="CHEBI:190135"/>
    </cofactor>
    <text evidence="10">Binds 1 [2Fe-2S] cluster per subunit.</text>
</comment>
<dbReference type="GO" id="GO:0051537">
    <property type="term" value="F:2 iron, 2 sulfur cluster binding"/>
    <property type="evidence" value="ECO:0007669"/>
    <property type="project" value="UniProtKB-KW"/>
</dbReference>
<protein>
    <recommendedName>
        <fullName evidence="2 9">Nitrogen fixation protein NifU</fullName>
    </recommendedName>
</protein>
<dbReference type="Gene3D" id="1.10.10.1100">
    <property type="entry name" value="BFD-like [2Fe-2S]-binding domain"/>
    <property type="match status" value="1"/>
</dbReference>
<dbReference type="GO" id="GO:0016226">
    <property type="term" value="P:iron-sulfur cluster assembly"/>
    <property type="evidence" value="ECO:0007669"/>
    <property type="project" value="InterPro"/>
</dbReference>
<evidence type="ECO:0000313" key="16">
    <source>
        <dbReference type="Proteomes" id="UP000309061"/>
    </source>
</evidence>
<sequence length="334" mass="35804">MWDYTDKVKDYFFNPKNAGVLNEANAVGEVGAIACGDALKLMLSVDPESEVILEAKFQTFGCGSAIASSSALTEIIIGKTLDEALKITNQDIADFLGGLPPEKMHCSVMGYEALQSAVANYRGEVWKDDHEEGELVCKCFGVDAGLIERAIKMNKLTTVEQITDYTKAGGGCLTCFDKLEEILSNANAEMVAEGLLAEHEAYRVGAADPKKLKEKAQAAKAQAAQAPQPQPQQTLTQISPLAPMSPLPPPSAGMTNLQKIRMIEEIIEELRPHLKKDGGDCELVDVDGSNVLVKLSGACVGCQLSSVTLSGIQERLMAKLGFPVRVVPVGRNAH</sequence>
<evidence type="ECO:0000256" key="7">
    <source>
        <dbReference type="ARBA" id="ARBA00023231"/>
    </source>
</evidence>
<comment type="cofactor">
    <cofactor evidence="10">
        <name>Fe cation</name>
        <dbReference type="ChEBI" id="CHEBI:24875"/>
    </cofactor>
    <text evidence="10">Binds 1 Fe cation per subunit.</text>
</comment>
<keyword evidence="7 9" id="KW-0535">Nitrogen fixation</keyword>
<feature type="binding site" evidence="10">
    <location>
        <position position="175"/>
    </location>
    <ligand>
        <name>[2Fe-2S] cluster</name>
        <dbReference type="ChEBI" id="CHEBI:190135"/>
    </ligand>
</feature>
<dbReference type="SUPFAM" id="SSF117916">
    <property type="entry name" value="Fe-S cluster assembly (FSCA) domain-like"/>
    <property type="match status" value="1"/>
</dbReference>
<evidence type="ECO:0000256" key="10">
    <source>
        <dbReference type="PIRSR" id="PIRSR000375-1"/>
    </source>
</evidence>
<feature type="region of interest" description="Disordered" evidence="11">
    <location>
        <begin position="215"/>
        <end position="234"/>
    </location>
</feature>
<comment type="function">
    <text evidence="9">May be involved in the formation or repair of [Fe-S] clusters present in iron-sulfur proteins.</text>
</comment>
<dbReference type="Proteomes" id="UP000309061">
    <property type="component" value="Chromosome"/>
</dbReference>
<comment type="cofactor">
    <cofactor evidence="8">
        <name>[2Fe-2S] cluster</name>
        <dbReference type="ChEBI" id="CHEBI:190135"/>
    </cofactor>
</comment>
<evidence type="ECO:0000259" key="14">
    <source>
        <dbReference type="Pfam" id="PF04324"/>
    </source>
</evidence>
<dbReference type="SUPFAM" id="SSF82649">
    <property type="entry name" value="SufE/NifU"/>
    <property type="match status" value="1"/>
</dbReference>
<keyword evidence="6 10" id="KW-0411">Iron-sulfur</keyword>
<dbReference type="OrthoDB" id="9808097at2"/>
<evidence type="ECO:0000256" key="8">
    <source>
        <dbReference type="ARBA" id="ARBA00034078"/>
    </source>
</evidence>
<dbReference type="KEGG" id="mhey:H2LOC_019825"/>
<evidence type="ECO:0000256" key="5">
    <source>
        <dbReference type="ARBA" id="ARBA00023004"/>
    </source>
</evidence>
<dbReference type="PIRSF" id="PIRSF000375">
    <property type="entry name" value="NifU"/>
    <property type="match status" value="1"/>
</dbReference>
<keyword evidence="4 10" id="KW-0479">Metal-binding</keyword>
<accession>A0A6B8KJN2</accession>
<keyword evidence="16" id="KW-1185">Reference proteome</keyword>
<dbReference type="InterPro" id="IPR041854">
    <property type="entry name" value="BFD-like_2Fe2S-bd_dom_sf"/>
</dbReference>
<feature type="binding site" evidence="10">
    <location>
        <position position="62"/>
    </location>
    <ligand>
        <name>Fe cation</name>
        <dbReference type="ChEBI" id="CHEBI:24875"/>
    </ligand>
</feature>
<evidence type="ECO:0000259" key="12">
    <source>
        <dbReference type="Pfam" id="PF01106"/>
    </source>
</evidence>
<evidence type="ECO:0000313" key="15">
    <source>
        <dbReference type="EMBL" id="QGM47739.1"/>
    </source>
</evidence>
<name>A0A6B8KJN2_9HYPH</name>
<reference evidence="15 16" key="1">
    <citation type="submission" date="2019-11" db="EMBL/GenBank/DDBJ databases">
        <title>The genome sequence of Methylocystis heyeri.</title>
        <authorList>
            <person name="Oshkin I.Y."/>
            <person name="Miroshnikov K."/>
            <person name="Dedysh S.N."/>
        </authorList>
    </citation>
    <scope>NUCLEOTIDE SEQUENCE [LARGE SCALE GENOMIC DNA]</scope>
    <source>
        <strain evidence="15 16">H2</strain>
    </source>
</reference>
<feature type="compositionally biased region" description="Low complexity" evidence="11">
    <location>
        <begin position="218"/>
        <end position="234"/>
    </location>
</feature>
<evidence type="ECO:0000256" key="1">
    <source>
        <dbReference type="ARBA" id="ARBA00006420"/>
    </source>
</evidence>
<keyword evidence="5 10" id="KW-0408">Iron</keyword>
<gene>
    <name evidence="15" type="primary">nifU</name>
    <name evidence="15" type="ORF">H2LOC_019825</name>
</gene>
<dbReference type="InterPro" id="IPR002871">
    <property type="entry name" value="NIF_FeS_clus_asmbl_NifU_N"/>
</dbReference>
<proteinExistence type="inferred from homology"/>
<dbReference type="Pfam" id="PF04324">
    <property type="entry name" value="Fer2_BFD"/>
    <property type="match status" value="1"/>
</dbReference>
<dbReference type="AlphaFoldDB" id="A0A6B8KJN2"/>
<dbReference type="NCBIfam" id="TIGR02000">
    <property type="entry name" value="NifU_proper"/>
    <property type="match status" value="1"/>
</dbReference>
<dbReference type="RefSeq" id="WP_136494392.1">
    <property type="nucleotide sequence ID" value="NZ_CP046052.1"/>
</dbReference>
<feature type="domain" description="NIF system FeS cluster assembly NifU N-terminal" evidence="13">
    <location>
        <begin position="4"/>
        <end position="124"/>
    </location>
</feature>
<dbReference type="GO" id="GO:0005506">
    <property type="term" value="F:iron ion binding"/>
    <property type="evidence" value="ECO:0007669"/>
    <property type="project" value="InterPro"/>
</dbReference>
<dbReference type="InterPro" id="IPR001075">
    <property type="entry name" value="NIF_FeS_clus_asmbl_NifU_C"/>
</dbReference>
<feature type="binding site" evidence="10">
    <location>
        <position position="106"/>
    </location>
    <ligand>
        <name>Fe cation</name>
        <dbReference type="ChEBI" id="CHEBI:24875"/>
    </ligand>
</feature>
<comment type="similarity">
    <text evidence="1 9">Belongs to the NifU family.</text>
</comment>
<keyword evidence="3 10" id="KW-0001">2Fe-2S</keyword>
<dbReference type="Gene3D" id="3.90.1010.10">
    <property type="match status" value="1"/>
</dbReference>
<evidence type="ECO:0000256" key="2">
    <source>
        <dbReference type="ARBA" id="ARBA00015278"/>
    </source>
</evidence>
<organism evidence="15 16">
    <name type="scientific">Methylocystis heyeri</name>
    <dbReference type="NCBI Taxonomy" id="391905"/>
    <lineage>
        <taxon>Bacteria</taxon>
        <taxon>Pseudomonadati</taxon>
        <taxon>Pseudomonadota</taxon>
        <taxon>Alphaproteobacteria</taxon>
        <taxon>Hyphomicrobiales</taxon>
        <taxon>Methylocystaceae</taxon>
        <taxon>Methylocystis</taxon>
    </lineage>
</organism>
<dbReference type="InterPro" id="IPR010238">
    <property type="entry name" value="NIF_FeS_clus_asmbl_NifU"/>
</dbReference>